<evidence type="ECO:0000313" key="2">
    <source>
        <dbReference type="Proteomes" id="UP001290894"/>
    </source>
</evidence>
<proteinExistence type="predicted"/>
<gene>
    <name evidence="1" type="ORF">U5F72_21520</name>
</gene>
<protein>
    <submittedName>
        <fullName evidence="1">Uncharacterized protein</fullName>
    </submittedName>
</protein>
<dbReference type="EMBL" id="JAXUAC010000097">
    <property type="protein sequence ID" value="MDZ7514381.1"/>
    <property type="molecule type" value="Genomic_DNA"/>
</dbReference>
<name>A0ABU5MNY7_9GAMM</name>
<comment type="caution">
    <text evidence="1">The sequence shown here is derived from an EMBL/GenBank/DDBJ whole genome shotgun (WGS) entry which is preliminary data.</text>
</comment>
<organism evidence="1 2">
    <name type="scientific">Stenotrophomonas muris</name>
    <dbReference type="NCBI Taxonomy" id="2963283"/>
    <lineage>
        <taxon>Bacteria</taxon>
        <taxon>Pseudomonadati</taxon>
        <taxon>Pseudomonadota</taxon>
        <taxon>Gammaproteobacteria</taxon>
        <taxon>Lysobacterales</taxon>
        <taxon>Lysobacteraceae</taxon>
        <taxon>Stenotrophomonas</taxon>
    </lineage>
</organism>
<accession>A0ABU5MNY7</accession>
<sequence length="106" mass="12257">MSFFLVDAVSEFTLELSLSQESEQDLRRQIAKIQEGADAGLLSKRLAAEFSRLVPEMLDWDIKRPTKAQIAYARSICYQEKIELPDEAMQSRYTMHLFISSRGQWP</sequence>
<reference evidence="1 2" key="1">
    <citation type="submission" date="2023-12" db="EMBL/GenBank/DDBJ databases">
        <title>'Antibacterial potential of Stenotrophomonas maltophilia cystic fibrosis isolates' (manuscript under preparation).</title>
        <authorList>
            <person name="Crisan C.V."/>
            <person name="Pettis M."/>
            <person name="Goldberg J.B."/>
        </authorList>
    </citation>
    <scope>NUCLEOTIDE SEQUENCE [LARGE SCALE GENOMIC DNA]</scope>
    <source>
        <strain evidence="1 2">CCV155</strain>
    </source>
</reference>
<dbReference type="RefSeq" id="WP_005408469.1">
    <property type="nucleotide sequence ID" value="NZ_CP196982.1"/>
</dbReference>
<evidence type="ECO:0000313" key="1">
    <source>
        <dbReference type="EMBL" id="MDZ7514381.1"/>
    </source>
</evidence>
<keyword evidence="2" id="KW-1185">Reference proteome</keyword>
<dbReference type="Proteomes" id="UP001290894">
    <property type="component" value="Unassembled WGS sequence"/>
</dbReference>